<comment type="caution">
    <text evidence="9">The sequence shown here is derived from an EMBL/GenBank/DDBJ whole genome shotgun (WGS) entry which is preliminary data.</text>
</comment>
<comment type="similarity">
    <text evidence="2">Belongs to the sulfatase family.</text>
</comment>
<dbReference type="PROSITE" id="PS00523">
    <property type="entry name" value="SULFATASE_1"/>
    <property type="match status" value="1"/>
</dbReference>
<evidence type="ECO:0000256" key="1">
    <source>
        <dbReference type="ARBA" id="ARBA00001913"/>
    </source>
</evidence>
<dbReference type="PANTHER" id="PTHR43108">
    <property type="entry name" value="N-ACETYLGLUCOSAMINE-6-SULFATASE FAMILY MEMBER"/>
    <property type="match status" value="1"/>
</dbReference>
<dbReference type="InterPro" id="IPR000917">
    <property type="entry name" value="Sulfatase_N"/>
</dbReference>
<feature type="modified residue" description="3-oxoalanine (Cys)" evidence="6">
    <location>
        <position position="100"/>
    </location>
</feature>
<keyword evidence="7" id="KW-0812">Transmembrane</keyword>
<evidence type="ECO:0000256" key="5">
    <source>
        <dbReference type="ARBA" id="ARBA00023180"/>
    </source>
</evidence>
<organism evidence="9 10">
    <name type="scientific">Halocaridina rubra</name>
    <name type="common">Hawaiian red shrimp</name>
    <dbReference type="NCBI Taxonomy" id="373956"/>
    <lineage>
        <taxon>Eukaryota</taxon>
        <taxon>Metazoa</taxon>
        <taxon>Ecdysozoa</taxon>
        <taxon>Arthropoda</taxon>
        <taxon>Crustacea</taxon>
        <taxon>Multicrustacea</taxon>
        <taxon>Malacostraca</taxon>
        <taxon>Eumalacostraca</taxon>
        <taxon>Eucarida</taxon>
        <taxon>Decapoda</taxon>
        <taxon>Pleocyemata</taxon>
        <taxon>Caridea</taxon>
        <taxon>Atyoidea</taxon>
        <taxon>Atyidae</taxon>
        <taxon>Halocaridina</taxon>
    </lineage>
</organism>
<dbReference type="GO" id="GO:0030203">
    <property type="term" value="P:glycosaminoglycan metabolic process"/>
    <property type="evidence" value="ECO:0007669"/>
    <property type="project" value="InterPro"/>
</dbReference>
<evidence type="ECO:0000256" key="6">
    <source>
        <dbReference type="PIRSR" id="PIRSR036666-50"/>
    </source>
</evidence>
<evidence type="ECO:0000256" key="7">
    <source>
        <dbReference type="SAM" id="Phobius"/>
    </source>
</evidence>
<keyword evidence="4" id="KW-0378">Hydrolase</keyword>
<keyword evidence="7" id="KW-1133">Transmembrane helix</keyword>
<keyword evidence="3" id="KW-0732">Signal</keyword>
<dbReference type="Proteomes" id="UP001381693">
    <property type="component" value="Unassembled WGS sequence"/>
</dbReference>
<dbReference type="Pfam" id="PF00884">
    <property type="entry name" value="Sulfatase"/>
    <property type="match status" value="1"/>
</dbReference>
<dbReference type="SUPFAM" id="SSF53649">
    <property type="entry name" value="Alkaline phosphatase-like"/>
    <property type="match status" value="1"/>
</dbReference>
<feature type="non-terminal residue" evidence="9">
    <location>
        <position position="1"/>
    </location>
</feature>
<keyword evidence="7" id="KW-0472">Membrane</keyword>
<gene>
    <name evidence="9" type="ORF">SK128_006379</name>
</gene>
<evidence type="ECO:0000313" key="9">
    <source>
        <dbReference type="EMBL" id="KAK7079518.1"/>
    </source>
</evidence>
<keyword evidence="5" id="KW-0325">Glycoprotein</keyword>
<evidence type="ECO:0000259" key="8">
    <source>
        <dbReference type="Pfam" id="PF00884"/>
    </source>
</evidence>
<evidence type="ECO:0000256" key="2">
    <source>
        <dbReference type="ARBA" id="ARBA00008779"/>
    </source>
</evidence>
<evidence type="ECO:0000313" key="10">
    <source>
        <dbReference type="Proteomes" id="UP001381693"/>
    </source>
</evidence>
<comment type="cofactor">
    <cofactor evidence="1">
        <name>Ca(2+)</name>
        <dbReference type="ChEBI" id="CHEBI:29108"/>
    </cofactor>
</comment>
<proteinExistence type="inferred from homology"/>
<dbReference type="GO" id="GO:0005539">
    <property type="term" value="F:glycosaminoglycan binding"/>
    <property type="evidence" value="ECO:0007669"/>
    <property type="project" value="TreeGrafter"/>
</dbReference>
<dbReference type="AlphaFoldDB" id="A0AAN8XDI7"/>
<dbReference type="CDD" id="cd16147">
    <property type="entry name" value="G6S"/>
    <property type="match status" value="1"/>
</dbReference>
<dbReference type="PANTHER" id="PTHR43108:SF8">
    <property type="entry name" value="SD21168P"/>
    <property type="match status" value="1"/>
</dbReference>
<reference evidence="9 10" key="1">
    <citation type="submission" date="2023-11" db="EMBL/GenBank/DDBJ databases">
        <title>Halocaridina rubra genome assembly.</title>
        <authorList>
            <person name="Smith C."/>
        </authorList>
    </citation>
    <scope>NUCLEOTIDE SEQUENCE [LARGE SCALE GENOMIC DNA]</scope>
    <source>
        <strain evidence="9">EP-1</strain>
        <tissue evidence="9">Whole</tissue>
    </source>
</reference>
<comment type="PTM">
    <text evidence="6">The conversion to 3-oxoalanine (also known as C-formylglycine, FGly), of a serine or cysteine residue in prokaryotes and of a cysteine residue in eukaryotes, is critical for catalytic activity.</text>
</comment>
<dbReference type="GO" id="GO:0008449">
    <property type="term" value="F:N-acetylglucosamine-6-sulfatase activity"/>
    <property type="evidence" value="ECO:0007669"/>
    <property type="project" value="InterPro"/>
</dbReference>
<dbReference type="PIRSF" id="PIRSF036666">
    <property type="entry name" value="G6S"/>
    <property type="match status" value="1"/>
</dbReference>
<dbReference type="EMBL" id="JAXCGZ010006806">
    <property type="protein sequence ID" value="KAK7079518.1"/>
    <property type="molecule type" value="Genomic_DNA"/>
</dbReference>
<sequence length="494" mass="55372">EQRVYIRYLNFTKMEGQQVLFLILGFSIFVSVIYWSAPYHTRDVLIKAKTAKVKKPNFVFILTDDQDVVLDGMLPMTNVKKLIGEQGVTIANSFVASPLCCPSRSSILTGQYVHNHGAINNSLSGHCSSRQWQAGPERKSFATHLHLNGYRTFFAGKYLNQYGNANVGGLSHVPPGWDWWIGLKGNSVYYNYTLSVNGTAETHGDIPSTDYLTNVIRSRAMEFLTSSSFDTPFFMMLSTPSAHAPFTPEPKYLSNFSLLNAPRTENFNIVAGKDKHWLMRLGIQPLPSSIIEKVDEVFRNRLRTLLTVNDMVEEVIKYLESKNQLDNTYVVFTSDNGYHLGQFSLPLDKREPYETDIRVPLLIRGPNIPLGTEIKFPVTNIDLAPTFLDLAGIPIPPYMDGLSVKSLITGNSKRIKDVTSEDNSIIGLTSATNYIRRSILVEHSGEGVQKNSGCEYLGPDLSGCNPDFVCKCEDSRNNTYACIRQISDTENQVF</sequence>
<dbReference type="InterPro" id="IPR012251">
    <property type="entry name" value="GlcNAc_6-SO4ase"/>
</dbReference>
<evidence type="ECO:0000256" key="3">
    <source>
        <dbReference type="ARBA" id="ARBA00022729"/>
    </source>
</evidence>
<dbReference type="InterPro" id="IPR024607">
    <property type="entry name" value="Sulfatase_CS"/>
</dbReference>
<name>A0AAN8XDI7_HALRR</name>
<keyword evidence="10" id="KW-1185">Reference proteome</keyword>
<feature type="domain" description="Sulfatase N-terminal" evidence="8">
    <location>
        <begin position="56"/>
        <end position="393"/>
    </location>
</feature>
<dbReference type="Gene3D" id="3.40.720.10">
    <property type="entry name" value="Alkaline Phosphatase, subunit A"/>
    <property type="match status" value="1"/>
</dbReference>
<evidence type="ECO:0000256" key="4">
    <source>
        <dbReference type="ARBA" id="ARBA00022801"/>
    </source>
</evidence>
<feature type="non-terminal residue" evidence="9">
    <location>
        <position position="494"/>
    </location>
</feature>
<feature type="transmembrane region" description="Helical" evidence="7">
    <location>
        <begin position="20"/>
        <end position="37"/>
    </location>
</feature>
<accession>A0AAN8XDI7</accession>
<dbReference type="InterPro" id="IPR017850">
    <property type="entry name" value="Alkaline_phosphatase_core_sf"/>
</dbReference>
<protein>
    <recommendedName>
        <fullName evidence="8">Sulfatase N-terminal domain-containing protein</fullName>
    </recommendedName>
</protein>